<feature type="region of interest" description="Disordered" evidence="6">
    <location>
        <begin position="966"/>
        <end position="1001"/>
    </location>
</feature>
<dbReference type="STRING" id="60517.A0A158R7N8"/>
<dbReference type="SMART" id="SM00534">
    <property type="entry name" value="MUTSac"/>
    <property type="match status" value="1"/>
</dbReference>
<name>A0A158R7N8_TAEAS</name>
<feature type="compositionally biased region" description="Polar residues" evidence="6">
    <location>
        <begin position="971"/>
        <end position="991"/>
    </location>
</feature>
<dbReference type="GO" id="GO:0006298">
    <property type="term" value="P:mismatch repair"/>
    <property type="evidence" value="ECO:0007669"/>
    <property type="project" value="InterPro"/>
</dbReference>
<evidence type="ECO:0000256" key="6">
    <source>
        <dbReference type="SAM" id="MobiDB-lite"/>
    </source>
</evidence>
<feature type="compositionally biased region" description="Polar residues" evidence="6">
    <location>
        <begin position="898"/>
        <end position="913"/>
    </location>
</feature>
<evidence type="ECO:0000313" key="9">
    <source>
        <dbReference type="EMBL" id="VDK32919.1"/>
    </source>
</evidence>
<evidence type="ECO:0000256" key="2">
    <source>
        <dbReference type="ARBA" id="ARBA00022741"/>
    </source>
</evidence>
<dbReference type="Pfam" id="PF05192">
    <property type="entry name" value="MutS_III"/>
    <property type="match status" value="1"/>
</dbReference>
<comment type="similarity">
    <text evidence="1">Belongs to the DNA mismatch repair MutS family.</text>
</comment>
<keyword evidence="5" id="KW-0469">Meiosis</keyword>
<protein>
    <submittedName>
        <fullName evidence="11">MUTSd domain-containing protein</fullName>
    </submittedName>
</protein>
<accession>A0A158R7N8</accession>
<dbReference type="EMBL" id="UYRS01018330">
    <property type="protein sequence ID" value="VDK32919.1"/>
    <property type="molecule type" value="Genomic_DNA"/>
</dbReference>
<dbReference type="Proteomes" id="UP000282613">
    <property type="component" value="Unassembled WGS sequence"/>
</dbReference>
<reference evidence="11" key="1">
    <citation type="submission" date="2016-04" db="UniProtKB">
        <authorList>
            <consortium name="WormBaseParasite"/>
        </authorList>
    </citation>
    <scope>IDENTIFICATION</scope>
</reference>
<evidence type="ECO:0000256" key="1">
    <source>
        <dbReference type="ARBA" id="ARBA00006271"/>
    </source>
</evidence>
<evidence type="ECO:0000256" key="5">
    <source>
        <dbReference type="ARBA" id="ARBA00023254"/>
    </source>
</evidence>
<feature type="compositionally biased region" description="Polar residues" evidence="6">
    <location>
        <begin position="220"/>
        <end position="233"/>
    </location>
</feature>
<dbReference type="SUPFAM" id="SSF52540">
    <property type="entry name" value="P-loop containing nucleoside triphosphate hydrolases"/>
    <property type="match status" value="1"/>
</dbReference>
<dbReference type="InterPro" id="IPR000432">
    <property type="entry name" value="DNA_mismatch_repair_MutS_C"/>
</dbReference>
<evidence type="ECO:0000259" key="7">
    <source>
        <dbReference type="SMART" id="SM00533"/>
    </source>
</evidence>
<dbReference type="PANTHER" id="PTHR11361:SF21">
    <property type="entry name" value="MUTS PROTEIN HOMOLOG 4"/>
    <property type="match status" value="1"/>
</dbReference>
<dbReference type="InterPro" id="IPR045076">
    <property type="entry name" value="MutS"/>
</dbReference>
<evidence type="ECO:0000313" key="10">
    <source>
        <dbReference type="Proteomes" id="UP000282613"/>
    </source>
</evidence>
<keyword evidence="4" id="KW-0238">DNA-binding</keyword>
<dbReference type="AlphaFoldDB" id="A0A158R7N8"/>
<organism evidence="11">
    <name type="scientific">Taenia asiatica</name>
    <name type="common">Asian tapeworm</name>
    <dbReference type="NCBI Taxonomy" id="60517"/>
    <lineage>
        <taxon>Eukaryota</taxon>
        <taxon>Metazoa</taxon>
        <taxon>Spiralia</taxon>
        <taxon>Lophotrochozoa</taxon>
        <taxon>Platyhelminthes</taxon>
        <taxon>Cestoda</taxon>
        <taxon>Eucestoda</taxon>
        <taxon>Cyclophyllidea</taxon>
        <taxon>Taeniidae</taxon>
        <taxon>Taenia</taxon>
    </lineage>
</organism>
<evidence type="ECO:0000256" key="4">
    <source>
        <dbReference type="ARBA" id="ARBA00023125"/>
    </source>
</evidence>
<gene>
    <name evidence="9" type="ORF">TASK_LOCUS4129</name>
</gene>
<evidence type="ECO:0000259" key="8">
    <source>
        <dbReference type="SMART" id="SM00534"/>
    </source>
</evidence>
<dbReference type="InterPro" id="IPR007696">
    <property type="entry name" value="DNA_mismatch_repair_MutS_core"/>
</dbReference>
<proteinExistence type="inferred from homology"/>
<evidence type="ECO:0000313" key="11">
    <source>
        <dbReference type="WBParaSite" id="TASK_0000412801-mRNA-1"/>
    </source>
</evidence>
<dbReference type="WBParaSite" id="TASK_0000412801-mRNA-1">
    <property type="protein sequence ID" value="TASK_0000412801-mRNA-1"/>
    <property type="gene ID" value="TASK_0000412801"/>
</dbReference>
<dbReference type="Gene3D" id="1.10.1420.10">
    <property type="match status" value="3"/>
</dbReference>
<evidence type="ECO:0000256" key="3">
    <source>
        <dbReference type="ARBA" id="ARBA00022840"/>
    </source>
</evidence>
<feature type="compositionally biased region" description="Basic and acidic residues" evidence="6">
    <location>
        <begin position="731"/>
        <end position="745"/>
    </location>
</feature>
<feature type="domain" description="DNA mismatch repair proteins mutS family" evidence="8">
    <location>
        <begin position="590"/>
        <end position="771"/>
    </location>
</feature>
<dbReference type="OrthoDB" id="276261at2759"/>
<dbReference type="GO" id="GO:0005524">
    <property type="term" value="F:ATP binding"/>
    <property type="evidence" value="ECO:0007669"/>
    <property type="project" value="UniProtKB-KW"/>
</dbReference>
<sequence length="1072" mass="117160">MAAIDLNQPGLEVSQFTDTSGYGSTLMKMLVWMPTEVLNISKLCVIRIIFHQFTLSKKNATSAIRLGLVSRRGRSRGSQTLFKAINYTCTLSGARRLRGCLLEPPNDLNTITYRQDSVAELISKPQILLEIQTVLSKFPAIDSLLSMCVHLSEFPAPRTDLLTGTATSASSVITSTAGAALRHFPTSSSANPGGEEDLLTPSSDVERNHRPKRPRAGTVSGLNISPSAPTSGVASKRRLSAGGDSDASSSFVSAMTIGNNAELRITKLIAIKHMLGLIQPLHDALKGTSSALLKTYREILSDAGYIELLEKMTTLLHQDARVCKGTLQMRVQKCFAIKPGINVLLDLTRRAYAEQVDDISHYVKGLASEHALPLRVGYNKARGFFIQIPEQALCLPLASRSRFCGARTTFNSALETEGCAKPIGSHFTRSPIGSQSNTRRYALPEVFIKAQVVRGLINCTTAELDLIPHLSYSQSHLERVKGSLNEVYLIADNLACKLIHDLHPEMSLFYRLSEAVSGLDLLCSLARIVVSAPPGHYFVKPVFGDTLAIQEGRHMIIDRFGGCLPVSNNTFPMRFKVSADPSIPSWLFQSGKTTYLVQVALMQILAQIGAFVPAKFAAFRLTDKIFVRMGCRDDMSTNASTFALEMREVGHMLRSSTDNSLILIDDLGLSTTDEDCFSLSYAICDALAKRRAFSFFTSSDASLSQLQFVHLNIDICHFEVETRGTIQGGRQIHEPRSANSSRDESFTSNSFDESFEMPARGEEAQALIEAGRAKGDDTRTLYRFTYRLKKGVGKVTHSAGVISRLFHVAVIDQIGLIALDPSLISITKKYYNILMNGKTSETNMATFNVKPSGVVSVANSPVDPASTAGSKELRRTKPITSKAKQEATSKEIGERVEQSGNQISPLDQLSNTPEGEEQEAPPRISNLEAIESVNMDLDESTSRLKTSIPLVPTQPPINQVSKTTIAEPHQDNGNGESSGQEKGGATTNSPDKVSEEGRGLSSVDRMAHRLMQQVQMLACVVRCVERVSASTAGDSSTQKEREEVRAARQDVLFHLAFLRDRYAAVLKGLKED</sequence>
<dbReference type="GO" id="GO:0007131">
    <property type="term" value="P:reciprocal meiotic recombination"/>
    <property type="evidence" value="ECO:0007669"/>
    <property type="project" value="TreeGrafter"/>
</dbReference>
<keyword evidence="3" id="KW-0067">ATP-binding</keyword>
<dbReference type="SMART" id="SM00533">
    <property type="entry name" value="MUTSd"/>
    <property type="match status" value="1"/>
</dbReference>
<dbReference type="SUPFAM" id="SSF48334">
    <property type="entry name" value="DNA repair protein MutS, domain III"/>
    <property type="match status" value="2"/>
</dbReference>
<feature type="region of interest" description="Disordered" evidence="6">
    <location>
        <begin position="728"/>
        <end position="748"/>
    </location>
</feature>
<dbReference type="Gene3D" id="3.40.50.300">
    <property type="entry name" value="P-loop containing nucleotide triphosphate hydrolases"/>
    <property type="match status" value="1"/>
</dbReference>
<dbReference type="InterPro" id="IPR036187">
    <property type="entry name" value="DNA_mismatch_repair_MutS_sf"/>
</dbReference>
<dbReference type="InterPro" id="IPR027417">
    <property type="entry name" value="P-loop_NTPase"/>
</dbReference>
<feature type="domain" description="DNA mismatch repair protein MutS core" evidence="7">
    <location>
        <begin position="76"/>
        <end position="560"/>
    </location>
</feature>
<dbReference type="Pfam" id="PF00488">
    <property type="entry name" value="MutS_V"/>
    <property type="match status" value="1"/>
</dbReference>
<dbReference type="GO" id="GO:0140664">
    <property type="term" value="F:ATP-dependent DNA damage sensor activity"/>
    <property type="evidence" value="ECO:0007669"/>
    <property type="project" value="InterPro"/>
</dbReference>
<feature type="region of interest" description="Disordered" evidence="6">
    <location>
        <begin position="859"/>
        <end position="927"/>
    </location>
</feature>
<feature type="compositionally biased region" description="Low complexity" evidence="6">
    <location>
        <begin position="240"/>
        <end position="249"/>
    </location>
</feature>
<keyword evidence="10" id="KW-1185">Reference proteome</keyword>
<feature type="region of interest" description="Disordered" evidence="6">
    <location>
        <begin position="183"/>
        <end position="249"/>
    </location>
</feature>
<dbReference type="PANTHER" id="PTHR11361">
    <property type="entry name" value="DNA MISMATCH REPAIR PROTEIN MUTS FAMILY MEMBER"/>
    <property type="match status" value="1"/>
</dbReference>
<dbReference type="GO" id="GO:0030983">
    <property type="term" value="F:mismatched DNA binding"/>
    <property type="evidence" value="ECO:0007669"/>
    <property type="project" value="InterPro"/>
</dbReference>
<keyword evidence="2" id="KW-0547">Nucleotide-binding</keyword>
<dbReference type="GO" id="GO:0005634">
    <property type="term" value="C:nucleus"/>
    <property type="evidence" value="ECO:0007669"/>
    <property type="project" value="TreeGrafter"/>
</dbReference>
<reference evidence="9 10" key="2">
    <citation type="submission" date="2018-11" db="EMBL/GenBank/DDBJ databases">
        <authorList>
            <consortium name="Pathogen Informatics"/>
        </authorList>
    </citation>
    <scope>NUCLEOTIDE SEQUENCE [LARGE SCALE GENOMIC DNA]</scope>
</reference>
<feature type="compositionally biased region" description="Basic and acidic residues" evidence="6">
    <location>
        <begin position="883"/>
        <end position="897"/>
    </location>
</feature>